<dbReference type="GO" id="GO:0006605">
    <property type="term" value="P:protein targeting"/>
    <property type="evidence" value="ECO:0007669"/>
    <property type="project" value="UniProtKB-UniRule"/>
</dbReference>
<gene>
    <name evidence="9" type="primary">secE</name>
    <name evidence="10" type="ORF">SAMN04488082_1314</name>
</gene>
<evidence type="ECO:0000256" key="5">
    <source>
        <dbReference type="ARBA" id="ARBA00022927"/>
    </source>
</evidence>
<dbReference type="InterPro" id="IPR001901">
    <property type="entry name" value="Translocase_SecE/Sec61-g"/>
</dbReference>
<comment type="function">
    <text evidence="9">Essential subunit of the Sec protein translocation channel SecYEG. Clamps together the 2 halves of SecY. May contact the channel plug during translocation.</text>
</comment>
<keyword evidence="2 9" id="KW-0813">Transport</keyword>
<reference evidence="11" key="1">
    <citation type="submission" date="2016-10" db="EMBL/GenBank/DDBJ databases">
        <authorList>
            <person name="Varghese N."/>
            <person name="Submissions S."/>
        </authorList>
    </citation>
    <scope>NUCLEOTIDE SEQUENCE [LARGE SCALE GENOMIC DNA]</scope>
    <source>
        <strain evidence="11">DSM 5918</strain>
    </source>
</reference>
<sequence>MDIMKKNAEAELQKQGIMQKFTDLRVFFDQAKVELKKVVWPDKQETISTSSAVLLLVVVMALFLGVVDLVLTKIIAAVLS</sequence>
<dbReference type="HAMAP" id="MF_00422">
    <property type="entry name" value="SecE"/>
    <property type="match status" value="1"/>
</dbReference>
<dbReference type="PRINTS" id="PR01650">
    <property type="entry name" value="SECETRNLCASE"/>
</dbReference>
<dbReference type="GO" id="GO:0043952">
    <property type="term" value="P:protein transport by the Sec complex"/>
    <property type="evidence" value="ECO:0007669"/>
    <property type="project" value="UniProtKB-UniRule"/>
</dbReference>
<comment type="subcellular location">
    <subcellularLocation>
        <location evidence="9">Cell membrane</location>
        <topology evidence="9">Single-pass membrane protein</topology>
    </subcellularLocation>
    <subcellularLocation>
        <location evidence="1">Membrane</location>
    </subcellularLocation>
</comment>
<keyword evidence="4 9" id="KW-0812">Transmembrane</keyword>
<dbReference type="PANTHER" id="PTHR33910:SF1">
    <property type="entry name" value="PROTEIN TRANSLOCASE SUBUNIT SECE"/>
    <property type="match status" value="1"/>
</dbReference>
<dbReference type="InterPro" id="IPR005807">
    <property type="entry name" value="SecE_bac"/>
</dbReference>
<comment type="subunit">
    <text evidence="9">Component of the Sec protein translocase complex. Heterotrimer consisting of SecY, SecE and SecG subunits. The heterotrimers can form oligomers, although 1 heterotrimer is thought to be able to translocate proteins. Interacts with the ribosome. Interacts with SecDF, and other proteins may be involved. Interacts with SecA.</text>
</comment>
<evidence type="ECO:0000256" key="7">
    <source>
        <dbReference type="ARBA" id="ARBA00023010"/>
    </source>
</evidence>
<dbReference type="GO" id="GO:0008320">
    <property type="term" value="F:protein transmembrane transporter activity"/>
    <property type="evidence" value="ECO:0007669"/>
    <property type="project" value="UniProtKB-UniRule"/>
</dbReference>
<dbReference type="Pfam" id="PF00584">
    <property type="entry name" value="SecE"/>
    <property type="match status" value="1"/>
</dbReference>
<dbReference type="InterPro" id="IPR038379">
    <property type="entry name" value="SecE_sf"/>
</dbReference>
<evidence type="ECO:0000256" key="6">
    <source>
        <dbReference type="ARBA" id="ARBA00022989"/>
    </source>
</evidence>
<comment type="similarity">
    <text evidence="9">Belongs to the SecE/SEC61-gamma family.</text>
</comment>
<keyword evidence="7 9" id="KW-0811">Translocation</keyword>
<dbReference type="AlphaFoldDB" id="A0A1I4A8D9"/>
<dbReference type="PANTHER" id="PTHR33910">
    <property type="entry name" value="PROTEIN TRANSLOCASE SUBUNIT SECE"/>
    <property type="match status" value="1"/>
</dbReference>
<dbReference type="GO" id="GO:0009306">
    <property type="term" value="P:protein secretion"/>
    <property type="evidence" value="ECO:0007669"/>
    <property type="project" value="UniProtKB-UniRule"/>
</dbReference>
<keyword evidence="8 9" id="KW-0472">Membrane</keyword>
<dbReference type="OrthoDB" id="9812738at2"/>
<dbReference type="GO" id="GO:0065002">
    <property type="term" value="P:intracellular protein transmembrane transport"/>
    <property type="evidence" value="ECO:0007669"/>
    <property type="project" value="UniProtKB-UniRule"/>
</dbReference>
<keyword evidence="5 9" id="KW-0653">Protein transport</keyword>
<evidence type="ECO:0000313" key="10">
    <source>
        <dbReference type="EMBL" id="SFK52583.1"/>
    </source>
</evidence>
<dbReference type="Proteomes" id="UP000198635">
    <property type="component" value="Unassembled WGS sequence"/>
</dbReference>
<evidence type="ECO:0000256" key="3">
    <source>
        <dbReference type="ARBA" id="ARBA00022475"/>
    </source>
</evidence>
<evidence type="ECO:0000256" key="1">
    <source>
        <dbReference type="ARBA" id="ARBA00004370"/>
    </source>
</evidence>
<keyword evidence="3 9" id="KW-1003">Cell membrane</keyword>
<dbReference type="EMBL" id="FORX01000031">
    <property type="protein sequence ID" value="SFK52583.1"/>
    <property type="molecule type" value="Genomic_DNA"/>
</dbReference>
<name>A0A1I4A8D9_9BACT</name>
<keyword evidence="6 9" id="KW-1133">Transmembrane helix</keyword>
<dbReference type="Gene3D" id="1.20.5.1030">
    <property type="entry name" value="Preprotein translocase secy subunit"/>
    <property type="match status" value="1"/>
</dbReference>
<dbReference type="GO" id="GO:0005886">
    <property type="term" value="C:plasma membrane"/>
    <property type="evidence" value="ECO:0007669"/>
    <property type="project" value="UniProtKB-SubCell"/>
</dbReference>
<accession>A0A1I4A8D9</accession>
<evidence type="ECO:0000256" key="9">
    <source>
        <dbReference type="HAMAP-Rule" id="MF_00422"/>
    </source>
</evidence>
<evidence type="ECO:0000313" key="11">
    <source>
        <dbReference type="Proteomes" id="UP000198635"/>
    </source>
</evidence>
<protein>
    <recommendedName>
        <fullName evidence="9">Protein translocase subunit SecE</fullName>
    </recommendedName>
</protein>
<proteinExistence type="inferred from homology"/>
<dbReference type="STRING" id="52560.SAMN04488082_1314"/>
<dbReference type="NCBIfam" id="TIGR00964">
    <property type="entry name" value="secE_bact"/>
    <property type="match status" value="1"/>
</dbReference>
<evidence type="ECO:0000256" key="2">
    <source>
        <dbReference type="ARBA" id="ARBA00022448"/>
    </source>
</evidence>
<evidence type="ECO:0000256" key="4">
    <source>
        <dbReference type="ARBA" id="ARBA00022692"/>
    </source>
</evidence>
<evidence type="ECO:0000256" key="8">
    <source>
        <dbReference type="ARBA" id="ARBA00023136"/>
    </source>
</evidence>
<feature type="transmembrane region" description="Helical" evidence="9">
    <location>
        <begin position="53"/>
        <end position="79"/>
    </location>
</feature>
<organism evidence="10 11">
    <name type="scientific">Desulfomicrobium apsheronum</name>
    <dbReference type="NCBI Taxonomy" id="52560"/>
    <lineage>
        <taxon>Bacteria</taxon>
        <taxon>Pseudomonadati</taxon>
        <taxon>Thermodesulfobacteriota</taxon>
        <taxon>Desulfovibrionia</taxon>
        <taxon>Desulfovibrionales</taxon>
        <taxon>Desulfomicrobiaceae</taxon>
        <taxon>Desulfomicrobium</taxon>
    </lineage>
</organism>
<keyword evidence="11" id="KW-1185">Reference proteome</keyword>